<evidence type="ECO:0000256" key="2">
    <source>
        <dbReference type="SAM" id="MobiDB-lite"/>
    </source>
</evidence>
<comment type="similarity">
    <text evidence="1">Belongs to the ustYa family.</text>
</comment>
<dbReference type="GO" id="GO:0043386">
    <property type="term" value="P:mycotoxin biosynthetic process"/>
    <property type="evidence" value="ECO:0007669"/>
    <property type="project" value="InterPro"/>
</dbReference>
<evidence type="ECO:0008006" key="6">
    <source>
        <dbReference type="Google" id="ProtNLM"/>
    </source>
</evidence>
<keyword evidence="3" id="KW-1133">Transmembrane helix</keyword>
<reference evidence="4" key="1">
    <citation type="journal article" date="2020" name="Stud. Mycol.">
        <title>101 Dothideomycetes genomes: a test case for predicting lifestyles and emergence of pathogens.</title>
        <authorList>
            <person name="Haridas S."/>
            <person name="Albert R."/>
            <person name="Binder M."/>
            <person name="Bloem J."/>
            <person name="Labutti K."/>
            <person name="Salamov A."/>
            <person name="Andreopoulos B."/>
            <person name="Baker S."/>
            <person name="Barry K."/>
            <person name="Bills G."/>
            <person name="Bluhm B."/>
            <person name="Cannon C."/>
            <person name="Castanera R."/>
            <person name="Culley D."/>
            <person name="Daum C."/>
            <person name="Ezra D."/>
            <person name="Gonzalez J."/>
            <person name="Henrissat B."/>
            <person name="Kuo A."/>
            <person name="Liang C."/>
            <person name="Lipzen A."/>
            <person name="Lutzoni F."/>
            <person name="Magnuson J."/>
            <person name="Mondo S."/>
            <person name="Nolan M."/>
            <person name="Ohm R."/>
            <person name="Pangilinan J."/>
            <person name="Park H.-J."/>
            <person name="Ramirez L."/>
            <person name="Alfaro M."/>
            <person name="Sun H."/>
            <person name="Tritt A."/>
            <person name="Yoshinaga Y."/>
            <person name="Zwiers L.-H."/>
            <person name="Turgeon B."/>
            <person name="Goodwin S."/>
            <person name="Spatafora J."/>
            <person name="Crous P."/>
            <person name="Grigoriev I."/>
        </authorList>
    </citation>
    <scope>NUCLEOTIDE SEQUENCE</scope>
    <source>
        <strain evidence="4">CBS 113389</strain>
    </source>
</reference>
<dbReference type="Proteomes" id="UP000799767">
    <property type="component" value="Unassembled WGS sequence"/>
</dbReference>
<dbReference type="GeneID" id="54477670"/>
<dbReference type="PANTHER" id="PTHR33365:SF13">
    <property type="entry name" value="TAT PATHWAY SIGNAL SEQUENCE"/>
    <property type="match status" value="1"/>
</dbReference>
<name>A0A6A6Q3E3_9PEZI</name>
<feature type="transmembrane region" description="Helical" evidence="3">
    <location>
        <begin position="54"/>
        <end position="76"/>
    </location>
</feature>
<protein>
    <recommendedName>
        <fullName evidence="6">Tat pathway signal sequence</fullName>
    </recommendedName>
</protein>
<dbReference type="OrthoDB" id="3687641at2759"/>
<keyword evidence="5" id="KW-1185">Reference proteome</keyword>
<sequence length="293" mass="33444">MDVRKAIQSLSHKYTPLGEKQQLMDGASDTTDSSEAEEAPRRSHGPSNSWRRPFTIHLAIFCVQLVLWWGFTMILWRSSRDQLCTAHTSRYWSPVQKDFDITYHTETFNGSFLNLTPWRGKAGPETDEAWDSLGIDFHAFLLSPEEAARAGVPSGRVMYPEEQGGPGYPVTVEVLHQLHCLNLLRQSSYLNIDYYKAQGKGPFVNSEATLKYHITHCLDNLRQVLMCNADIGLVPFVWWGEEEDAHIFPDFTRQHTCRNFHDIRDWAGRQPLAPTNGPKIYPQPGAEIFPNLP</sequence>
<accession>A0A6A6Q3E3</accession>
<dbReference type="PANTHER" id="PTHR33365">
    <property type="entry name" value="YALI0B05434P"/>
    <property type="match status" value="1"/>
</dbReference>
<keyword evidence="3" id="KW-0472">Membrane</keyword>
<evidence type="ECO:0000256" key="1">
    <source>
        <dbReference type="ARBA" id="ARBA00035112"/>
    </source>
</evidence>
<gene>
    <name evidence="4" type="ORF">BDY17DRAFT_321670</name>
</gene>
<evidence type="ECO:0000313" key="5">
    <source>
        <dbReference type="Proteomes" id="UP000799767"/>
    </source>
</evidence>
<proteinExistence type="inferred from homology"/>
<organism evidence="4 5">
    <name type="scientific">Neohortaea acidophila</name>
    <dbReference type="NCBI Taxonomy" id="245834"/>
    <lineage>
        <taxon>Eukaryota</taxon>
        <taxon>Fungi</taxon>
        <taxon>Dikarya</taxon>
        <taxon>Ascomycota</taxon>
        <taxon>Pezizomycotina</taxon>
        <taxon>Dothideomycetes</taxon>
        <taxon>Dothideomycetidae</taxon>
        <taxon>Mycosphaerellales</taxon>
        <taxon>Teratosphaeriaceae</taxon>
        <taxon>Neohortaea</taxon>
    </lineage>
</organism>
<dbReference type="InterPro" id="IPR021765">
    <property type="entry name" value="UstYa-like"/>
</dbReference>
<dbReference type="AlphaFoldDB" id="A0A6A6Q3E3"/>
<keyword evidence="3" id="KW-0812">Transmembrane</keyword>
<evidence type="ECO:0000256" key="3">
    <source>
        <dbReference type="SAM" id="Phobius"/>
    </source>
</evidence>
<dbReference type="RefSeq" id="XP_033593489.1">
    <property type="nucleotide sequence ID" value="XM_033736668.1"/>
</dbReference>
<dbReference type="Pfam" id="PF11807">
    <property type="entry name" value="UstYa"/>
    <property type="match status" value="1"/>
</dbReference>
<evidence type="ECO:0000313" key="4">
    <source>
        <dbReference type="EMBL" id="KAF2486920.1"/>
    </source>
</evidence>
<feature type="region of interest" description="Disordered" evidence="2">
    <location>
        <begin position="21"/>
        <end position="47"/>
    </location>
</feature>
<dbReference type="EMBL" id="MU001632">
    <property type="protein sequence ID" value="KAF2486920.1"/>
    <property type="molecule type" value="Genomic_DNA"/>
</dbReference>